<evidence type="ECO:0000256" key="1">
    <source>
        <dbReference type="SAM" id="Phobius"/>
    </source>
</evidence>
<gene>
    <name evidence="2" type="ORF">SAMN05660923_02844</name>
</gene>
<evidence type="ECO:0000313" key="2">
    <source>
        <dbReference type="EMBL" id="SDX74344.1"/>
    </source>
</evidence>
<dbReference type="OrthoDB" id="1707123at2"/>
<keyword evidence="1" id="KW-0812">Transmembrane</keyword>
<feature type="transmembrane region" description="Helical" evidence="1">
    <location>
        <begin position="39"/>
        <end position="56"/>
    </location>
</feature>
<keyword evidence="1" id="KW-1133">Transmembrane helix</keyword>
<accession>A0A1H3E8U5</accession>
<dbReference type="AlphaFoldDB" id="A0A1H3E8U5"/>
<reference evidence="2 3" key="1">
    <citation type="submission" date="2016-10" db="EMBL/GenBank/DDBJ databases">
        <authorList>
            <person name="de Groot N.N."/>
        </authorList>
    </citation>
    <scope>NUCLEOTIDE SEQUENCE [LARGE SCALE GENOMIC DNA]</scope>
    <source>
        <strain evidence="2 3">DSM 23310</strain>
    </source>
</reference>
<organism evidence="2 3">
    <name type="scientific">Tepidimicrobium xylanilyticum</name>
    <dbReference type="NCBI Taxonomy" id="1123352"/>
    <lineage>
        <taxon>Bacteria</taxon>
        <taxon>Bacillati</taxon>
        <taxon>Bacillota</taxon>
        <taxon>Tissierellia</taxon>
        <taxon>Tissierellales</taxon>
        <taxon>Tepidimicrobiaceae</taxon>
        <taxon>Tepidimicrobium</taxon>
    </lineage>
</organism>
<name>A0A1H3E8U5_9FIRM</name>
<feature type="transmembrane region" description="Helical" evidence="1">
    <location>
        <begin position="68"/>
        <end position="89"/>
    </location>
</feature>
<keyword evidence="3" id="KW-1185">Reference proteome</keyword>
<evidence type="ECO:0008006" key="4">
    <source>
        <dbReference type="Google" id="ProtNLM"/>
    </source>
</evidence>
<dbReference type="EMBL" id="FNNG01000018">
    <property type="protein sequence ID" value="SDX74344.1"/>
    <property type="molecule type" value="Genomic_DNA"/>
</dbReference>
<sequence length="305" mass="34499">MQRRRVGTVSMAIVLIGFGILIFTSQINERSAVELGLKFWPIILFLIGGEILYYSYKYKDGDINLKYDVLSIFIVLLIVGVNLLIYGVIETGVMDKITAALTSQSFNYQIPFNEVEIDENIKKIVINSINRPSLTIRTGKGNKIISTGSLSITVDSEEKAKEFLDDEYIKVDKIGDIAYITFAGRADYIDGIYTVNPYEFELIVPENKEVEINKLYDLELILDSIENNWVIDDVNHTKIRLGANKNVKINAFVDSQQDLSGNVKWDIKQNKNEGISNYKGQLVYGEGENIINIFNSLDVVVDELE</sequence>
<protein>
    <recommendedName>
        <fullName evidence="4">DUF5668 domain-containing protein</fullName>
    </recommendedName>
</protein>
<keyword evidence="1" id="KW-0472">Membrane</keyword>
<dbReference type="Proteomes" id="UP000198828">
    <property type="component" value="Unassembled WGS sequence"/>
</dbReference>
<proteinExistence type="predicted"/>
<dbReference type="RefSeq" id="WP_093754801.1">
    <property type="nucleotide sequence ID" value="NZ_BSYN01000001.1"/>
</dbReference>
<evidence type="ECO:0000313" key="3">
    <source>
        <dbReference type="Proteomes" id="UP000198828"/>
    </source>
</evidence>
<feature type="transmembrane region" description="Helical" evidence="1">
    <location>
        <begin position="7"/>
        <end position="27"/>
    </location>
</feature>